<protein>
    <submittedName>
        <fullName evidence="2">GNAT family N-acetyltransferase</fullName>
    </submittedName>
</protein>
<dbReference type="SUPFAM" id="SSF55729">
    <property type="entry name" value="Acyl-CoA N-acyltransferases (Nat)"/>
    <property type="match status" value="1"/>
</dbReference>
<dbReference type="RefSeq" id="WP_231484921.1">
    <property type="nucleotide sequence ID" value="NZ_BAAAZO010000001.1"/>
</dbReference>
<feature type="domain" description="N-acetyltransferase" evidence="1">
    <location>
        <begin position="16"/>
        <end position="173"/>
    </location>
</feature>
<dbReference type="PROSITE" id="PS51186">
    <property type="entry name" value="GNAT"/>
    <property type="match status" value="1"/>
</dbReference>
<organism evidence="2 3">
    <name type="scientific">Kineosporia mesophila</name>
    <dbReference type="NCBI Taxonomy" id="566012"/>
    <lineage>
        <taxon>Bacteria</taxon>
        <taxon>Bacillati</taxon>
        <taxon>Actinomycetota</taxon>
        <taxon>Actinomycetes</taxon>
        <taxon>Kineosporiales</taxon>
        <taxon>Kineosporiaceae</taxon>
        <taxon>Kineosporia</taxon>
    </lineage>
</organism>
<dbReference type="Pfam" id="PF13302">
    <property type="entry name" value="Acetyltransf_3"/>
    <property type="match status" value="1"/>
</dbReference>
<dbReference type="PANTHER" id="PTHR43441">
    <property type="entry name" value="RIBOSOMAL-PROTEIN-SERINE ACETYLTRANSFERASE"/>
    <property type="match status" value="1"/>
</dbReference>
<dbReference type="EMBL" id="BAAAZO010000001">
    <property type="protein sequence ID" value="GAA3591691.1"/>
    <property type="molecule type" value="Genomic_DNA"/>
</dbReference>
<dbReference type="Gene3D" id="3.40.630.30">
    <property type="match status" value="1"/>
</dbReference>
<accession>A0ABP6YVH0</accession>
<gene>
    <name evidence="2" type="ORF">GCM10022223_02840</name>
</gene>
<reference evidence="3" key="1">
    <citation type="journal article" date="2019" name="Int. J. Syst. Evol. Microbiol.">
        <title>The Global Catalogue of Microorganisms (GCM) 10K type strain sequencing project: providing services to taxonomists for standard genome sequencing and annotation.</title>
        <authorList>
            <consortium name="The Broad Institute Genomics Platform"/>
            <consortium name="The Broad Institute Genome Sequencing Center for Infectious Disease"/>
            <person name="Wu L."/>
            <person name="Ma J."/>
        </authorList>
    </citation>
    <scope>NUCLEOTIDE SEQUENCE [LARGE SCALE GENOMIC DNA]</scope>
    <source>
        <strain evidence="3">JCM 16902</strain>
    </source>
</reference>
<evidence type="ECO:0000313" key="3">
    <source>
        <dbReference type="Proteomes" id="UP001501074"/>
    </source>
</evidence>
<proteinExistence type="predicted"/>
<dbReference type="Proteomes" id="UP001501074">
    <property type="component" value="Unassembled WGS sequence"/>
</dbReference>
<keyword evidence="3" id="KW-1185">Reference proteome</keyword>
<sequence>MSRPRRQPESALADGYRLRPWSTSDAPMIQMAMRDVLVRQYASQLLDERDAALGAVHTWNGQWHDGAGAAWAITEPGGEAVGQVRFGLLDEELGTGSVGYWLMPEARGRGLATQALTRSSTVVFARLGWHRIELYHAVENSRSCGVARRGGYPMEGVMREAMRYPVDGRLSDEHLHARLTSDEQQNQN</sequence>
<name>A0ABP6YVH0_9ACTN</name>
<dbReference type="InterPro" id="IPR000182">
    <property type="entry name" value="GNAT_dom"/>
</dbReference>
<dbReference type="InterPro" id="IPR016181">
    <property type="entry name" value="Acyl_CoA_acyltransferase"/>
</dbReference>
<dbReference type="PANTHER" id="PTHR43441:SF10">
    <property type="entry name" value="ACETYLTRANSFERASE"/>
    <property type="match status" value="1"/>
</dbReference>
<evidence type="ECO:0000259" key="1">
    <source>
        <dbReference type="PROSITE" id="PS51186"/>
    </source>
</evidence>
<evidence type="ECO:0000313" key="2">
    <source>
        <dbReference type="EMBL" id="GAA3591691.1"/>
    </source>
</evidence>
<dbReference type="InterPro" id="IPR051908">
    <property type="entry name" value="Ribosomal_N-acetyltransferase"/>
</dbReference>
<comment type="caution">
    <text evidence="2">The sequence shown here is derived from an EMBL/GenBank/DDBJ whole genome shotgun (WGS) entry which is preliminary data.</text>
</comment>